<dbReference type="EMBL" id="CABDUW010000083">
    <property type="protein sequence ID" value="VTJ57529.1"/>
    <property type="molecule type" value="Genomic_DNA"/>
</dbReference>
<evidence type="ECO:0000313" key="2">
    <source>
        <dbReference type="EMBL" id="VTJ57529.1"/>
    </source>
</evidence>
<accession>A0A5E4ALH3</accession>
<dbReference type="AlphaFoldDB" id="A0A5E4ALH3"/>
<organism evidence="2 3">
    <name type="scientific">Marmota monax</name>
    <name type="common">Woodchuck</name>
    <dbReference type="NCBI Taxonomy" id="9995"/>
    <lineage>
        <taxon>Eukaryota</taxon>
        <taxon>Metazoa</taxon>
        <taxon>Chordata</taxon>
        <taxon>Craniata</taxon>
        <taxon>Vertebrata</taxon>
        <taxon>Euteleostomi</taxon>
        <taxon>Mammalia</taxon>
        <taxon>Eutheria</taxon>
        <taxon>Euarchontoglires</taxon>
        <taxon>Glires</taxon>
        <taxon>Rodentia</taxon>
        <taxon>Sciuromorpha</taxon>
        <taxon>Sciuridae</taxon>
        <taxon>Xerinae</taxon>
        <taxon>Marmotini</taxon>
        <taxon>Marmota</taxon>
    </lineage>
</organism>
<keyword evidence="3" id="KW-1185">Reference proteome</keyword>
<proteinExistence type="predicted"/>
<gene>
    <name evidence="2" type="ORF">MONAX_5E022878</name>
</gene>
<evidence type="ECO:0000256" key="1">
    <source>
        <dbReference type="SAM" id="MobiDB-lite"/>
    </source>
</evidence>
<feature type="compositionally biased region" description="Low complexity" evidence="1">
    <location>
        <begin position="1"/>
        <end position="18"/>
    </location>
</feature>
<name>A0A5E4ALH3_MARMO</name>
<feature type="region of interest" description="Disordered" evidence="1">
    <location>
        <begin position="1"/>
        <end position="41"/>
    </location>
</feature>
<dbReference type="Proteomes" id="UP000335636">
    <property type="component" value="Unassembled WGS sequence"/>
</dbReference>
<sequence length="181" mass="19593">MRSGNSTAAGAAPGGSRSRLLALQSSPPARVDGPAPVLSREGLGCKPTPAFPNKLVKEAKNLECWTLLWVQTESPYGTAMLKPLAQYPSGCRPISTRYQVEESNTVWTRTQNPTSYAEGPQSLAPDPSHLSMWHEPTVKAGSPNRKKNGVYVNGVLSLAKENLTWLTLIGGKPRPYLTRKP</sequence>
<protein>
    <submittedName>
        <fullName evidence="2">Uncharacterized protein</fullName>
    </submittedName>
</protein>
<comment type="caution">
    <text evidence="2">The sequence shown here is derived from an EMBL/GenBank/DDBJ whole genome shotgun (WGS) entry which is preliminary data.</text>
</comment>
<evidence type="ECO:0000313" key="3">
    <source>
        <dbReference type="Proteomes" id="UP000335636"/>
    </source>
</evidence>
<reference evidence="2" key="1">
    <citation type="submission" date="2019-04" db="EMBL/GenBank/DDBJ databases">
        <authorList>
            <person name="Alioto T."/>
            <person name="Alioto T."/>
        </authorList>
    </citation>
    <scope>NUCLEOTIDE SEQUENCE [LARGE SCALE GENOMIC DNA]</scope>
</reference>